<dbReference type="Proteomes" id="UP000307874">
    <property type="component" value="Unassembled WGS sequence"/>
</dbReference>
<dbReference type="OrthoDB" id="8418918at2"/>
<dbReference type="GO" id="GO:0006629">
    <property type="term" value="P:lipid metabolic process"/>
    <property type="evidence" value="ECO:0007669"/>
    <property type="project" value="InterPro"/>
</dbReference>
<reference evidence="2 3" key="1">
    <citation type="submission" date="2019-06" db="EMBL/GenBank/DDBJ databases">
        <title>Martelella lutilitoris sp. nov., isolated from a tidal mudflat.</title>
        <authorList>
            <person name="Kim Y.-J."/>
        </authorList>
    </citation>
    <scope>NUCLEOTIDE SEQUENCE [LARGE SCALE GENOMIC DNA]</scope>
    <source>
        <strain evidence="2 3">GH2-6</strain>
    </source>
</reference>
<dbReference type="Gene3D" id="3.20.20.190">
    <property type="entry name" value="Phosphatidylinositol (PI) phosphodiesterase"/>
    <property type="match status" value="1"/>
</dbReference>
<proteinExistence type="predicted"/>
<feature type="domain" description="GP-PDE" evidence="1">
    <location>
        <begin position="37"/>
        <end position="270"/>
    </location>
</feature>
<comment type="caution">
    <text evidence="2">The sequence shown here is derived from an EMBL/GenBank/DDBJ whole genome shotgun (WGS) entry which is preliminary data.</text>
</comment>
<dbReference type="EMBL" id="VCLB01000003">
    <property type="protein sequence ID" value="TNB48832.1"/>
    <property type="molecule type" value="Genomic_DNA"/>
</dbReference>
<dbReference type="RefSeq" id="WP_138747733.1">
    <property type="nucleotide sequence ID" value="NZ_VCLB01000003.1"/>
</dbReference>
<gene>
    <name evidence="2" type="ORF">FF124_06840</name>
</gene>
<dbReference type="InterPro" id="IPR030395">
    <property type="entry name" value="GP_PDE_dom"/>
</dbReference>
<dbReference type="GO" id="GO:0008081">
    <property type="term" value="F:phosphoric diester hydrolase activity"/>
    <property type="evidence" value="ECO:0007669"/>
    <property type="project" value="InterPro"/>
</dbReference>
<dbReference type="PANTHER" id="PTHR46211:SF14">
    <property type="entry name" value="GLYCEROPHOSPHODIESTER PHOSPHODIESTERASE"/>
    <property type="match status" value="1"/>
</dbReference>
<organism evidence="2 3">
    <name type="scientific">Martelella lutilitoris</name>
    <dbReference type="NCBI Taxonomy" id="2583532"/>
    <lineage>
        <taxon>Bacteria</taxon>
        <taxon>Pseudomonadati</taxon>
        <taxon>Pseudomonadota</taxon>
        <taxon>Alphaproteobacteria</taxon>
        <taxon>Hyphomicrobiales</taxon>
        <taxon>Aurantimonadaceae</taxon>
        <taxon>Martelella</taxon>
    </lineage>
</organism>
<accession>A0A5C4JU91</accession>
<evidence type="ECO:0000313" key="2">
    <source>
        <dbReference type="EMBL" id="TNB48832.1"/>
    </source>
</evidence>
<dbReference type="SUPFAM" id="SSF51695">
    <property type="entry name" value="PLC-like phosphodiesterases"/>
    <property type="match status" value="1"/>
</dbReference>
<sequence length="277" mass="29258">MTAPVAIIRNGHRTALKWHRGRRFPHDTAFSRARIAEGLKAGASSEIDLLLTADGALAVLHDELLEQSTTGTGPVAAASADQVRAACLLDPAGRDTGESVMLFEDLARLVREAGADEAAVLQLDLKESLSAFAPDSIARFAETVRPVARHMILSGGDAAAVKRLSDAVPGLATGYDPCLDGAMERVMENGRYAEFVAEALQTAPDARMVYLHYELVLAATDAGFDMIAAFHEAGKTVDAWTITGSDAVSLALAERLLALKADQITTDDADGLFAALT</sequence>
<keyword evidence="3" id="KW-1185">Reference proteome</keyword>
<name>A0A5C4JU91_9HYPH</name>
<dbReference type="InterPro" id="IPR017946">
    <property type="entry name" value="PLC-like_Pdiesterase_TIM-brl"/>
</dbReference>
<dbReference type="PANTHER" id="PTHR46211">
    <property type="entry name" value="GLYCEROPHOSPHORYL DIESTER PHOSPHODIESTERASE"/>
    <property type="match status" value="1"/>
</dbReference>
<evidence type="ECO:0000259" key="1">
    <source>
        <dbReference type="Pfam" id="PF03009"/>
    </source>
</evidence>
<dbReference type="AlphaFoldDB" id="A0A5C4JU91"/>
<evidence type="ECO:0000313" key="3">
    <source>
        <dbReference type="Proteomes" id="UP000307874"/>
    </source>
</evidence>
<dbReference type="Pfam" id="PF03009">
    <property type="entry name" value="GDPD"/>
    <property type="match status" value="1"/>
</dbReference>
<protein>
    <submittedName>
        <fullName evidence="2">Glycerophosphodiester phosphodiesterase</fullName>
    </submittedName>
</protein>